<proteinExistence type="predicted"/>
<evidence type="ECO:0000313" key="2">
    <source>
        <dbReference type="EMBL" id="GFY27690.1"/>
    </source>
</evidence>
<protein>
    <submittedName>
        <fullName evidence="2">Integrase catalytic domain-containing protein</fullName>
    </submittedName>
</protein>
<dbReference type="Proteomes" id="UP000887159">
    <property type="component" value="Unassembled WGS sequence"/>
</dbReference>
<dbReference type="Gene3D" id="3.30.420.10">
    <property type="entry name" value="Ribonuclease H-like superfamily/Ribonuclease H"/>
    <property type="match status" value="1"/>
</dbReference>
<dbReference type="AlphaFoldDB" id="A0A8X7BDJ6"/>
<dbReference type="PANTHER" id="PTHR47331:SF2">
    <property type="match status" value="1"/>
</dbReference>
<dbReference type="InterPro" id="IPR012337">
    <property type="entry name" value="RNaseH-like_sf"/>
</dbReference>
<dbReference type="PANTHER" id="PTHR47331">
    <property type="entry name" value="PHD-TYPE DOMAIN-CONTAINING PROTEIN"/>
    <property type="match status" value="1"/>
</dbReference>
<accession>A0A8X7BDJ6</accession>
<gene>
    <name evidence="2" type="primary">AVEN_136580_1</name>
    <name evidence="2" type="ORF">TNCV_241581</name>
</gene>
<dbReference type="Pfam" id="PF17921">
    <property type="entry name" value="Integrase_H2C2"/>
    <property type="match status" value="1"/>
</dbReference>
<dbReference type="EMBL" id="BMAU01021381">
    <property type="protein sequence ID" value="GFY27690.1"/>
    <property type="molecule type" value="Genomic_DNA"/>
</dbReference>
<feature type="domain" description="Integrase zinc-binding" evidence="1">
    <location>
        <begin position="147"/>
        <end position="198"/>
    </location>
</feature>
<dbReference type="InterPro" id="IPR041588">
    <property type="entry name" value="Integrase_H2C2"/>
</dbReference>
<dbReference type="InterPro" id="IPR036397">
    <property type="entry name" value="RNaseH_sf"/>
</dbReference>
<evidence type="ECO:0000259" key="1">
    <source>
        <dbReference type="Pfam" id="PF17921"/>
    </source>
</evidence>
<reference evidence="2" key="1">
    <citation type="submission" date="2020-08" db="EMBL/GenBank/DDBJ databases">
        <title>Multicomponent nature underlies the extraordinary mechanical properties of spider dragline silk.</title>
        <authorList>
            <person name="Kono N."/>
            <person name="Nakamura H."/>
            <person name="Mori M."/>
            <person name="Yoshida Y."/>
            <person name="Ohtoshi R."/>
            <person name="Malay A.D."/>
            <person name="Moran D.A.P."/>
            <person name="Tomita M."/>
            <person name="Numata K."/>
            <person name="Arakawa K."/>
        </authorList>
    </citation>
    <scope>NUCLEOTIDE SEQUENCE</scope>
</reference>
<dbReference type="SUPFAM" id="SSF53098">
    <property type="entry name" value="Ribonuclease H-like"/>
    <property type="match status" value="1"/>
</dbReference>
<sequence>MEFLKNHKDFFKVPRLDTALNEILSDAREFPDKIDMQAKFELTQPRHIVQRRNVNLDYEAREDPIEDATLKYKAKFYFFILDKAINPGIQLIRSVQTQSFTDKKLISNLSVFRDDSNIIRVKTQITERTDAPNILSPILPPNNCIFTQRLIEHFHLKNNHAGTQLLLSIKREEYWIVGGRRTVRNIWNACVKCRRFKSKSPMTDLASLPSNRVKDAAVYEVVGADLTGLLYVKRGDKVWIVLYICAIYHRLHLELVSVLSTDAFLLSFRRFVVRRGRSRIIYSDNGTNFRGTYNKLVCIDWNEVSRYVEIQRITWKCIPPTAAW</sequence>
<evidence type="ECO:0000313" key="3">
    <source>
        <dbReference type="Proteomes" id="UP000887159"/>
    </source>
</evidence>
<comment type="caution">
    <text evidence="2">The sequence shown here is derived from an EMBL/GenBank/DDBJ whole genome shotgun (WGS) entry which is preliminary data.</text>
</comment>
<name>A0A8X7BDJ6_TRICX</name>
<organism evidence="2 3">
    <name type="scientific">Trichonephila clavipes</name>
    <name type="common">Golden silk orbweaver</name>
    <name type="synonym">Nephila clavipes</name>
    <dbReference type="NCBI Taxonomy" id="2585209"/>
    <lineage>
        <taxon>Eukaryota</taxon>
        <taxon>Metazoa</taxon>
        <taxon>Ecdysozoa</taxon>
        <taxon>Arthropoda</taxon>
        <taxon>Chelicerata</taxon>
        <taxon>Arachnida</taxon>
        <taxon>Araneae</taxon>
        <taxon>Araneomorphae</taxon>
        <taxon>Entelegynae</taxon>
        <taxon>Araneoidea</taxon>
        <taxon>Nephilidae</taxon>
        <taxon>Trichonephila</taxon>
    </lineage>
</organism>
<keyword evidence="3" id="KW-1185">Reference proteome</keyword>
<dbReference type="GO" id="GO:0003676">
    <property type="term" value="F:nucleic acid binding"/>
    <property type="evidence" value="ECO:0007669"/>
    <property type="project" value="InterPro"/>
</dbReference>